<dbReference type="SUPFAM" id="SSF82714">
    <property type="entry name" value="Multidrug efflux transporter AcrB TolC docking domain, DN and DC subdomains"/>
    <property type="match status" value="2"/>
</dbReference>
<dbReference type="AlphaFoldDB" id="A0A450WBP6"/>
<evidence type="ECO:0000313" key="2">
    <source>
        <dbReference type="EMBL" id="VFJ62315.1"/>
    </source>
</evidence>
<dbReference type="InterPro" id="IPR027463">
    <property type="entry name" value="AcrB_DN_DC_subdom"/>
</dbReference>
<feature type="transmembrane region" description="Helical" evidence="1">
    <location>
        <begin position="893"/>
        <end position="913"/>
    </location>
</feature>
<dbReference type="EMBL" id="CAADEZ010000362">
    <property type="protein sequence ID" value="VFJ64695.1"/>
    <property type="molecule type" value="Genomic_DNA"/>
</dbReference>
<keyword evidence="1" id="KW-1133">Transmembrane helix</keyword>
<feature type="transmembrane region" description="Helical" evidence="1">
    <location>
        <begin position="354"/>
        <end position="374"/>
    </location>
</feature>
<dbReference type="InterPro" id="IPR001036">
    <property type="entry name" value="Acrflvin-R"/>
</dbReference>
<dbReference type="Gene3D" id="3.30.70.1320">
    <property type="entry name" value="Multidrug efflux transporter AcrB pore domain like"/>
    <property type="match status" value="1"/>
</dbReference>
<feature type="transmembrane region" description="Helical" evidence="1">
    <location>
        <begin position="996"/>
        <end position="1019"/>
    </location>
</feature>
<evidence type="ECO:0000256" key="1">
    <source>
        <dbReference type="SAM" id="Phobius"/>
    </source>
</evidence>
<dbReference type="Pfam" id="PF00873">
    <property type="entry name" value="ACR_tran"/>
    <property type="match status" value="1"/>
</dbReference>
<dbReference type="Gene3D" id="3.30.70.1440">
    <property type="entry name" value="Multidrug efflux transporter AcrB pore domain"/>
    <property type="match status" value="1"/>
</dbReference>
<accession>A0A450WBP6</accession>
<dbReference type="PRINTS" id="PR00702">
    <property type="entry name" value="ACRIFLAVINRP"/>
</dbReference>
<dbReference type="SUPFAM" id="SSF82693">
    <property type="entry name" value="Multidrug efflux transporter AcrB pore domain, PN1, PN2, PC1 and PC2 subdomains"/>
    <property type="match status" value="1"/>
</dbReference>
<protein>
    <submittedName>
        <fullName evidence="4">Multidrug efflux pump subunit AcrB</fullName>
    </submittedName>
</protein>
<gene>
    <name evidence="3" type="ORF">BECKFM1743A_GA0114220_103623</name>
    <name evidence="4" type="ORF">BECKFM1743B_GA0114221_103242</name>
    <name evidence="2" type="ORF">BECKFM1743C_GA0114222_103143</name>
</gene>
<dbReference type="Gene3D" id="3.30.70.1430">
    <property type="entry name" value="Multidrug efflux transporter AcrB pore domain"/>
    <property type="match status" value="2"/>
</dbReference>
<dbReference type="PANTHER" id="PTHR32063">
    <property type="match status" value="1"/>
</dbReference>
<feature type="transmembrane region" description="Helical" evidence="1">
    <location>
        <begin position="919"/>
        <end position="943"/>
    </location>
</feature>
<feature type="transmembrane region" description="Helical" evidence="1">
    <location>
        <begin position="531"/>
        <end position="551"/>
    </location>
</feature>
<organism evidence="4">
    <name type="scientific">Candidatus Kentrum sp. FM</name>
    <dbReference type="NCBI Taxonomy" id="2126340"/>
    <lineage>
        <taxon>Bacteria</taxon>
        <taxon>Pseudomonadati</taxon>
        <taxon>Pseudomonadota</taxon>
        <taxon>Gammaproteobacteria</taxon>
        <taxon>Candidatus Kentrum</taxon>
    </lineage>
</organism>
<proteinExistence type="predicted"/>
<feature type="transmembrane region" description="Helical" evidence="1">
    <location>
        <begin position="328"/>
        <end position="347"/>
    </location>
</feature>
<evidence type="ECO:0000313" key="4">
    <source>
        <dbReference type="EMBL" id="VFK14496.1"/>
    </source>
</evidence>
<feature type="transmembrane region" description="Helical" evidence="1">
    <location>
        <begin position="458"/>
        <end position="482"/>
    </location>
</feature>
<dbReference type="Gene3D" id="3.30.2090.10">
    <property type="entry name" value="Multidrug efflux transporter AcrB TolC docking domain, DN and DC subdomains"/>
    <property type="match status" value="2"/>
</dbReference>
<dbReference type="Gene3D" id="1.20.1640.10">
    <property type="entry name" value="Multidrug efflux transporter AcrB transmembrane domain"/>
    <property type="match status" value="2"/>
</dbReference>
<dbReference type="EMBL" id="CAADFA010000314">
    <property type="protein sequence ID" value="VFJ62315.1"/>
    <property type="molecule type" value="Genomic_DNA"/>
</dbReference>
<sequence length="1035" mass="113470">MNLIEIFARHRVAPNLLMAFMLLMGTWGILELNVQFFPNFTRDVIMVKVVWTGASAEDVESGITTPLEQALRNLDGLDGITSISTSGLSFIALEYVEDTDISRALDRVDEQVGSVRDLPTDAEEPEINYVVHYEQVARVLLTAPGDPRKLRRLVHNMKRQLLARGLGKVMLVGLPEEEIAIQVPAHRLRSHGLSLEEISNRIVEENRELPAGSIGRDDALRELRSISQRRTEQGFERLPLGEGAQGEKLTVGDVATVVRRPRDDELELTFRGQPAVELITLRTEDSDALEAARILERWVNDIRPTLAPGIELRLFDQRWQVIEGRINILLENGLVGLLLVFVVLFLFMNIHVAWWVAVGIPASFFATLAILYLAGGTINMMSLFGLIITLGIIVDDAIVVGESAYYASYQGGTKALQAAQSGAQRMLAPIISASLTTIASFLPLAFLSGVLGSIMFDIPFVVICALIASLVECFLVLPGHLAGALGRVHKKRSYALRRSLDEGFAHFQNGVFRPLVTFAISHRRLTMSISMAFMILSLALVTSGRLGFAFFPPIESNVILASASFVSGTEAEQVERFLRHLESTLHATDAKLGGGLLDTDITHHGIAVFADDEQHIRQGDAFGSLVVELIPSDFRTVRTEDFMRTWESLIEIPAGMESFTISARRDGAPGSDIEILITGANPTASRLKMAAEALKLALGSVPGVSAIEDDTPHGAQQLIYELTPLGEILGLTLQSVGQQLRAAFDGQLTQVFNDGYDEVEVRVLLPDEERRRLATLRQLSILTPGGEYVPLEDVVSLDRQRGFESLRHDSGELAIKVTANIDYRIANVNRIQHVLKRDALPGINERFDVKCEFIGRASDQADGISDIEMGALYALAMIYIVLAWVFSSYGWPLIIMAIIPFGIVGGVLGHWLMGIELTILSLCGLLGLTGIIVNDSIILVSFYQQLRRAGVAVQAAIIEAACQRLRAVLLTSVTTIAGLTPLLLEDSFQAQFLIPMAVSISFGLGFATFLVLLLVPTLLSFYEQSFPKEAPIGIE</sequence>
<feature type="transmembrane region" description="Helical" evidence="1">
    <location>
        <begin position="869"/>
        <end position="886"/>
    </location>
</feature>
<feature type="transmembrane region" description="Helical" evidence="1">
    <location>
        <begin position="380"/>
        <end position="405"/>
    </location>
</feature>
<dbReference type="SUPFAM" id="SSF82866">
    <property type="entry name" value="Multidrug efflux transporter AcrB transmembrane domain"/>
    <property type="match status" value="2"/>
</dbReference>
<dbReference type="PANTHER" id="PTHR32063:SF33">
    <property type="entry name" value="RND SUPERFAMILY EFFLUX PUMP PERMEASE COMPONENT"/>
    <property type="match status" value="1"/>
</dbReference>
<keyword evidence="1" id="KW-0472">Membrane</keyword>
<feature type="transmembrane region" description="Helical" evidence="1">
    <location>
        <begin position="426"/>
        <end position="446"/>
    </location>
</feature>
<dbReference type="EMBL" id="CAADFL010000324">
    <property type="protein sequence ID" value="VFK14496.1"/>
    <property type="molecule type" value="Genomic_DNA"/>
</dbReference>
<reference evidence="4" key="1">
    <citation type="submission" date="2019-02" db="EMBL/GenBank/DDBJ databases">
        <authorList>
            <person name="Gruber-Vodicka R. H."/>
            <person name="Seah K. B. B."/>
        </authorList>
    </citation>
    <scope>NUCLEOTIDE SEQUENCE</scope>
    <source>
        <strain evidence="3">BECK_BZ163</strain>
        <strain evidence="4">BECK_BZ164</strain>
        <strain evidence="2">BECK_BZ165</strain>
    </source>
</reference>
<dbReference type="GO" id="GO:0042910">
    <property type="term" value="F:xenobiotic transmembrane transporter activity"/>
    <property type="evidence" value="ECO:0007669"/>
    <property type="project" value="TreeGrafter"/>
</dbReference>
<feature type="transmembrane region" description="Helical" evidence="1">
    <location>
        <begin position="964"/>
        <end position="984"/>
    </location>
</feature>
<dbReference type="GO" id="GO:0005886">
    <property type="term" value="C:plasma membrane"/>
    <property type="evidence" value="ECO:0007669"/>
    <property type="project" value="TreeGrafter"/>
</dbReference>
<feature type="transmembrane region" description="Helical" evidence="1">
    <location>
        <begin position="12"/>
        <end position="30"/>
    </location>
</feature>
<evidence type="ECO:0000313" key="3">
    <source>
        <dbReference type="EMBL" id="VFJ64695.1"/>
    </source>
</evidence>
<name>A0A450WBP6_9GAMM</name>
<keyword evidence="1" id="KW-0812">Transmembrane</keyword>